<dbReference type="InterPro" id="IPR003903">
    <property type="entry name" value="UIM_dom"/>
</dbReference>
<dbReference type="Gene3D" id="6.10.140.100">
    <property type="match status" value="1"/>
</dbReference>
<accession>A0A1Y1J8X3</accession>
<dbReference type="RefSeq" id="XP_028541548.1">
    <property type="nucleotide sequence ID" value="XM_028685747.1"/>
</dbReference>
<proteinExistence type="inferred from homology"/>
<gene>
    <name evidence="5" type="ORF">PGO_011070</name>
</gene>
<evidence type="ECO:0000256" key="2">
    <source>
        <dbReference type="ARBA" id="ARBA00022942"/>
    </source>
</evidence>
<dbReference type="GO" id="GO:0008540">
    <property type="term" value="C:proteasome regulatory particle, base subcomplex"/>
    <property type="evidence" value="ECO:0007669"/>
    <property type="project" value="TreeGrafter"/>
</dbReference>
<comment type="similarity">
    <text evidence="1">Belongs to the proteasome subunit S5A family.</text>
</comment>
<dbReference type="OMA" id="CLDIISY"/>
<evidence type="ECO:0000313" key="5">
    <source>
        <dbReference type="EMBL" id="GAW78959.1"/>
    </source>
</evidence>
<dbReference type="Gene3D" id="3.40.50.410">
    <property type="entry name" value="von Willebrand factor, type A domain"/>
    <property type="match status" value="1"/>
</dbReference>
<dbReference type="AlphaFoldDB" id="A0A1Y1J8X3"/>
<evidence type="ECO:0000313" key="6">
    <source>
        <dbReference type="Proteomes" id="UP000195521"/>
    </source>
</evidence>
<name>A0A1Y1J8X3_PLAGO</name>
<dbReference type="Pfam" id="PF13519">
    <property type="entry name" value="VWA_2"/>
    <property type="match status" value="1"/>
</dbReference>
<evidence type="ECO:0000256" key="1">
    <source>
        <dbReference type="ARBA" id="ARBA00005574"/>
    </source>
</evidence>
<dbReference type="PROSITE" id="PS50330">
    <property type="entry name" value="UIM"/>
    <property type="match status" value="1"/>
</dbReference>
<dbReference type="GeneID" id="39745657"/>
<dbReference type="InterPro" id="IPR036465">
    <property type="entry name" value="vWFA_dom_sf"/>
</dbReference>
<evidence type="ECO:0000256" key="3">
    <source>
        <dbReference type="SAM" id="MobiDB-lite"/>
    </source>
</evidence>
<feature type="region of interest" description="Disordered" evidence="3">
    <location>
        <begin position="459"/>
        <end position="484"/>
    </location>
</feature>
<dbReference type="FunFam" id="3.40.50.410:FF:000005">
    <property type="entry name" value="26S proteasome non-ATPase regulatory subunit 4"/>
    <property type="match status" value="1"/>
</dbReference>
<dbReference type="PANTHER" id="PTHR10223">
    <property type="entry name" value="26S PROTEASOME NON-ATPASE REGULATORY SUBUNIT 4"/>
    <property type="match status" value="1"/>
</dbReference>
<dbReference type="Proteomes" id="UP000195521">
    <property type="component" value="Unassembled WGS sequence"/>
</dbReference>
<dbReference type="SUPFAM" id="SSF53300">
    <property type="entry name" value="vWA-like"/>
    <property type="match status" value="1"/>
</dbReference>
<feature type="domain" description="VWFA" evidence="4">
    <location>
        <begin position="7"/>
        <end position="116"/>
    </location>
</feature>
<feature type="compositionally biased region" description="Low complexity" evidence="3">
    <location>
        <begin position="308"/>
        <end position="319"/>
    </location>
</feature>
<dbReference type="GO" id="GO:0005829">
    <property type="term" value="C:cytosol"/>
    <property type="evidence" value="ECO:0007669"/>
    <property type="project" value="TreeGrafter"/>
</dbReference>
<dbReference type="OrthoDB" id="1731724at2759"/>
<dbReference type="InterPro" id="IPR002035">
    <property type="entry name" value="VWF_A"/>
</dbReference>
<dbReference type="PANTHER" id="PTHR10223:SF0">
    <property type="entry name" value="26S PROTEASOME NON-ATPASE REGULATORY SUBUNIT 4"/>
    <property type="match status" value="1"/>
</dbReference>
<dbReference type="EMBL" id="BDQF01000001">
    <property type="protein sequence ID" value="GAW78959.1"/>
    <property type="molecule type" value="Genomic_DNA"/>
</dbReference>
<evidence type="ECO:0000259" key="4">
    <source>
        <dbReference type="Pfam" id="PF13519"/>
    </source>
</evidence>
<feature type="region of interest" description="Disordered" evidence="3">
    <location>
        <begin position="269"/>
        <end position="355"/>
    </location>
</feature>
<feature type="compositionally biased region" description="Polar residues" evidence="3">
    <location>
        <begin position="346"/>
        <end position="355"/>
    </location>
</feature>
<comment type="caution">
    <text evidence="5">The sequence shown here is derived from an EMBL/GenBank/DDBJ whole genome shotgun (WGS) entry which is preliminary data.</text>
</comment>
<keyword evidence="6" id="KW-1185">Reference proteome</keyword>
<dbReference type="GO" id="GO:0031593">
    <property type="term" value="F:polyubiquitin modification-dependent protein binding"/>
    <property type="evidence" value="ECO:0007669"/>
    <property type="project" value="TreeGrafter"/>
</dbReference>
<feature type="compositionally biased region" description="Basic and acidic residues" evidence="3">
    <location>
        <begin position="460"/>
        <end position="476"/>
    </location>
</feature>
<dbReference type="GO" id="GO:0043161">
    <property type="term" value="P:proteasome-mediated ubiquitin-dependent protein catabolic process"/>
    <property type="evidence" value="ECO:0007669"/>
    <property type="project" value="TreeGrafter"/>
</dbReference>
<organism evidence="5 6">
    <name type="scientific">Plasmodium gonderi</name>
    <dbReference type="NCBI Taxonomy" id="77519"/>
    <lineage>
        <taxon>Eukaryota</taxon>
        <taxon>Sar</taxon>
        <taxon>Alveolata</taxon>
        <taxon>Apicomplexa</taxon>
        <taxon>Aconoidasida</taxon>
        <taxon>Haemosporida</taxon>
        <taxon>Plasmodiidae</taxon>
        <taxon>Plasmodium</taxon>
        <taxon>Plasmodium (Plasmodium)</taxon>
    </lineage>
</organism>
<dbReference type="InterPro" id="IPR027040">
    <property type="entry name" value="PSMD4"/>
</dbReference>
<sequence>MSTIEATIICIDNSDYNRNEDIIPNRFLSQIDCVNVLCCNKTSMHYKNNIGIIMMAGDKTKVKVSLTNDIGQLLSCIHDIKLDGTCDVVRSLLIAQLALKHRMDKNLGQKIMLFIGSPFEVNEKQMISTGKQLKKNNICLDIISYGNISKNRDMLMKLFESVNHNDNCRYIECPESENNLSKFVLNSFLNNNDFNIGNMQEDEQLMNAMQMSMEESQHMSDHKNISSSNAAIHSPKNDELPTVEEIENMKDIDNDLKEALILSLKEYTEKNKSENSQSVSKPTVDESVPQERTDKSGFPNGNEQMEITSSQQHLLQTSSEDANSSIANQEKKKKKKIIFDEKNEENPSNMSLVNENYKNNFDTCSNNMHMEETKEKKENESYEKVFKIDKEEPNLEGNHETDDINENIYTCDKKLSKSNDGDALSNENVDITTGPSAQIQDTTYISNILGMINANVNVFKNDESDEKEKEKEKEDPPTNQQNEN</sequence>
<keyword evidence="2 5" id="KW-0647">Proteasome</keyword>
<dbReference type="GO" id="GO:0005634">
    <property type="term" value="C:nucleus"/>
    <property type="evidence" value="ECO:0007669"/>
    <property type="project" value="TreeGrafter"/>
</dbReference>
<protein>
    <submittedName>
        <fullName evidence="5">26S proteasome regulatory subunit RPN10</fullName>
    </submittedName>
</protein>
<reference evidence="6" key="1">
    <citation type="submission" date="2017-04" db="EMBL/GenBank/DDBJ databases">
        <title>Plasmodium gonderi genome.</title>
        <authorList>
            <person name="Arisue N."/>
            <person name="Honma H."/>
            <person name="Kawai S."/>
            <person name="Tougan T."/>
            <person name="Tanabe K."/>
            <person name="Horii T."/>
        </authorList>
    </citation>
    <scope>NUCLEOTIDE SEQUENCE [LARGE SCALE GENOMIC DNA]</scope>
    <source>
        <strain evidence="6">ATCC 30045</strain>
    </source>
</reference>